<evidence type="ECO:0000313" key="15">
    <source>
        <dbReference type="Proteomes" id="UP000823914"/>
    </source>
</evidence>
<keyword evidence="10" id="KW-0963">Cytoplasm</keyword>
<reference evidence="14" key="2">
    <citation type="submission" date="2021-04" db="EMBL/GenBank/DDBJ databases">
        <authorList>
            <person name="Gilroy R."/>
        </authorList>
    </citation>
    <scope>NUCLEOTIDE SEQUENCE</scope>
    <source>
        <strain evidence="14">Gambia15-2214</strain>
    </source>
</reference>
<keyword evidence="10" id="KW-0460">Magnesium</keyword>
<organism evidence="14 15">
    <name type="scientific">Candidatus Treponema excrementipullorum</name>
    <dbReference type="NCBI Taxonomy" id="2838768"/>
    <lineage>
        <taxon>Bacteria</taxon>
        <taxon>Pseudomonadati</taxon>
        <taxon>Spirochaetota</taxon>
        <taxon>Spirochaetia</taxon>
        <taxon>Spirochaetales</taxon>
        <taxon>Treponemataceae</taxon>
        <taxon>Treponema</taxon>
    </lineage>
</organism>
<dbReference type="GO" id="GO:0000287">
    <property type="term" value="F:magnesium ion binding"/>
    <property type="evidence" value="ECO:0007669"/>
    <property type="project" value="UniProtKB-UniRule"/>
</dbReference>
<comment type="caution">
    <text evidence="14">The sequence shown here is derived from an EMBL/GenBank/DDBJ whole genome shotgun (WGS) entry which is preliminary data.</text>
</comment>
<keyword evidence="3 10" id="KW-0132">Cell division</keyword>
<accession>A0A9E2NYW9</accession>
<feature type="domain" description="Mur ligase central" evidence="13">
    <location>
        <begin position="119"/>
        <end position="391"/>
    </location>
</feature>
<keyword evidence="2 10" id="KW-0436">Ligase</keyword>
<dbReference type="InterPro" id="IPR013221">
    <property type="entry name" value="Mur_ligase_cen"/>
</dbReference>
<dbReference type="InterPro" id="IPR000713">
    <property type="entry name" value="Mur_ligase_N"/>
</dbReference>
<evidence type="ECO:0000256" key="8">
    <source>
        <dbReference type="ARBA" id="ARBA00023306"/>
    </source>
</evidence>
<dbReference type="GO" id="GO:0051301">
    <property type="term" value="P:cell division"/>
    <property type="evidence" value="ECO:0007669"/>
    <property type="project" value="UniProtKB-KW"/>
</dbReference>
<feature type="modified residue" description="N6-carboxylysine" evidence="10">
    <location>
        <position position="234"/>
    </location>
</feature>
<dbReference type="Pfam" id="PF08245">
    <property type="entry name" value="Mur_ligase_M"/>
    <property type="match status" value="1"/>
</dbReference>
<dbReference type="InterPro" id="IPR036565">
    <property type="entry name" value="Mur-like_cat_sf"/>
</dbReference>
<evidence type="ECO:0000256" key="3">
    <source>
        <dbReference type="ARBA" id="ARBA00022618"/>
    </source>
</evidence>
<dbReference type="AlphaFoldDB" id="A0A9E2NYW9"/>
<dbReference type="Pfam" id="PF02875">
    <property type="entry name" value="Mur_ligase_C"/>
    <property type="match status" value="1"/>
</dbReference>
<dbReference type="Pfam" id="PF01225">
    <property type="entry name" value="Mur_ligase"/>
    <property type="match status" value="1"/>
</dbReference>
<feature type="binding site" evidence="10">
    <location>
        <position position="164"/>
    </location>
    <ligand>
        <name>UDP-N-acetyl-alpha-D-muramoyl-L-alanyl-D-glutamate</name>
        <dbReference type="ChEBI" id="CHEBI:83900"/>
    </ligand>
</feature>
<dbReference type="EC" id="6.3.2.-" evidence="10"/>
<comment type="subcellular location">
    <subcellularLocation>
        <location evidence="10">Cytoplasm</location>
    </subcellularLocation>
</comment>
<comment type="PTM">
    <text evidence="10">Carboxylation is probably crucial for Mg(2+) binding and, consequently, for the gamma-phosphate positioning of ATP.</text>
</comment>
<dbReference type="GO" id="GO:0008360">
    <property type="term" value="P:regulation of cell shape"/>
    <property type="evidence" value="ECO:0007669"/>
    <property type="project" value="UniProtKB-KW"/>
</dbReference>
<dbReference type="Proteomes" id="UP000823914">
    <property type="component" value="Unassembled WGS sequence"/>
</dbReference>
<feature type="domain" description="Mur ligase C-terminal" evidence="12">
    <location>
        <begin position="416"/>
        <end position="547"/>
    </location>
</feature>
<dbReference type="SUPFAM" id="SSF53623">
    <property type="entry name" value="MurD-like peptide ligases, catalytic domain"/>
    <property type="match status" value="1"/>
</dbReference>
<gene>
    <name evidence="10" type="primary">murE</name>
    <name evidence="14" type="ORF">IAA16_05610</name>
</gene>
<evidence type="ECO:0000259" key="11">
    <source>
        <dbReference type="Pfam" id="PF01225"/>
    </source>
</evidence>
<dbReference type="GO" id="GO:0005737">
    <property type="term" value="C:cytoplasm"/>
    <property type="evidence" value="ECO:0007669"/>
    <property type="project" value="UniProtKB-SubCell"/>
</dbReference>
<comment type="caution">
    <text evidence="10">Lacks conserved residue(s) required for the propagation of feature annotation.</text>
</comment>
<keyword evidence="8 10" id="KW-0131">Cell cycle</keyword>
<feature type="binding site" evidence="10">
    <location>
        <begin position="121"/>
        <end position="127"/>
    </location>
    <ligand>
        <name>ATP</name>
        <dbReference type="ChEBI" id="CHEBI:30616"/>
    </ligand>
</feature>
<dbReference type="GO" id="GO:0005524">
    <property type="term" value="F:ATP binding"/>
    <property type="evidence" value="ECO:0007669"/>
    <property type="project" value="UniProtKB-UniRule"/>
</dbReference>
<keyword evidence="6 10" id="KW-0133">Cell shape</keyword>
<evidence type="ECO:0000259" key="13">
    <source>
        <dbReference type="Pfam" id="PF08245"/>
    </source>
</evidence>
<dbReference type="Gene3D" id="3.40.1190.10">
    <property type="entry name" value="Mur-like, catalytic domain"/>
    <property type="match status" value="1"/>
</dbReference>
<feature type="binding site" evidence="10">
    <location>
        <position position="202"/>
    </location>
    <ligand>
        <name>UDP-N-acetyl-alpha-D-muramoyl-L-alanyl-D-glutamate</name>
        <dbReference type="ChEBI" id="CHEBI:83900"/>
    </ligand>
</feature>
<dbReference type="Gene3D" id="3.40.1390.10">
    <property type="entry name" value="MurE/MurF, N-terminal domain"/>
    <property type="match status" value="1"/>
</dbReference>
<keyword evidence="4 10" id="KW-0547">Nucleotide-binding</keyword>
<name>A0A9E2NYW9_9SPIR</name>
<dbReference type="GO" id="GO:0009252">
    <property type="term" value="P:peptidoglycan biosynthetic process"/>
    <property type="evidence" value="ECO:0007669"/>
    <property type="project" value="UniProtKB-UniRule"/>
</dbReference>
<evidence type="ECO:0000256" key="10">
    <source>
        <dbReference type="HAMAP-Rule" id="MF_00208"/>
    </source>
</evidence>
<evidence type="ECO:0000256" key="6">
    <source>
        <dbReference type="ARBA" id="ARBA00022960"/>
    </source>
</evidence>
<dbReference type="GO" id="GO:0016881">
    <property type="term" value="F:acid-amino acid ligase activity"/>
    <property type="evidence" value="ECO:0007669"/>
    <property type="project" value="UniProtKB-UniRule"/>
</dbReference>
<proteinExistence type="inferred from homology"/>
<protein>
    <recommendedName>
        <fullName evidence="10">UDP-N-acetylmuramyl-tripeptide synthetase</fullName>
        <ecNumber evidence="10">6.3.2.-</ecNumber>
    </recommendedName>
    <alternativeName>
        <fullName evidence="10">UDP-MurNAc-tripeptide synthetase</fullName>
    </alternativeName>
</protein>
<comment type="similarity">
    <text evidence="1 10">Belongs to the MurCDEF family. MurE subfamily.</text>
</comment>
<dbReference type="InterPro" id="IPR004101">
    <property type="entry name" value="Mur_ligase_C"/>
</dbReference>
<dbReference type="InterPro" id="IPR005761">
    <property type="entry name" value="UDP-N-AcMur-Glu-dNH2Pim_ligase"/>
</dbReference>
<evidence type="ECO:0000256" key="4">
    <source>
        <dbReference type="ARBA" id="ARBA00022741"/>
    </source>
</evidence>
<dbReference type="Gene3D" id="3.90.190.20">
    <property type="entry name" value="Mur ligase, C-terminal domain"/>
    <property type="match status" value="1"/>
</dbReference>
<keyword evidence="9 10" id="KW-0961">Cell wall biogenesis/degradation</keyword>
<dbReference type="InterPro" id="IPR036615">
    <property type="entry name" value="Mur_ligase_C_dom_sf"/>
</dbReference>
<dbReference type="EMBL" id="JAHLFV010000131">
    <property type="protein sequence ID" value="MBU3850022.1"/>
    <property type="molecule type" value="Genomic_DNA"/>
</dbReference>
<comment type="pathway">
    <text evidence="10">Cell wall biogenesis; peptidoglycan biosynthesis.</text>
</comment>
<dbReference type="SUPFAM" id="SSF53244">
    <property type="entry name" value="MurD-like peptide ligases, peptide-binding domain"/>
    <property type="match status" value="1"/>
</dbReference>
<evidence type="ECO:0000313" key="14">
    <source>
        <dbReference type="EMBL" id="MBU3850022.1"/>
    </source>
</evidence>
<feature type="binding site" evidence="10">
    <location>
        <position position="192"/>
    </location>
    <ligand>
        <name>UDP-N-acetyl-alpha-D-muramoyl-L-alanyl-D-glutamate</name>
        <dbReference type="ChEBI" id="CHEBI:83900"/>
    </ligand>
</feature>
<evidence type="ECO:0000256" key="7">
    <source>
        <dbReference type="ARBA" id="ARBA00022984"/>
    </source>
</evidence>
<dbReference type="GO" id="GO:0071555">
    <property type="term" value="P:cell wall organization"/>
    <property type="evidence" value="ECO:0007669"/>
    <property type="project" value="UniProtKB-KW"/>
</dbReference>
<evidence type="ECO:0000259" key="12">
    <source>
        <dbReference type="Pfam" id="PF02875"/>
    </source>
</evidence>
<reference evidence="14" key="1">
    <citation type="journal article" date="2021" name="PeerJ">
        <title>Extensive microbial diversity within the chicken gut microbiome revealed by metagenomics and culture.</title>
        <authorList>
            <person name="Gilroy R."/>
            <person name="Ravi A."/>
            <person name="Getino M."/>
            <person name="Pursley I."/>
            <person name="Horton D.L."/>
            <person name="Alikhan N.F."/>
            <person name="Baker D."/>
            <person name="Gharbi K."/>
            <person name="Hall N."/>
            <person name="Watson M."/>
            <person name="Adriaenssens E.M."/>
            <person name="Foster-Nyarko E."/>
            <person name="Jarju S."/>
            <person name="Secka A."/>
            <person name="Antonio M."/>
            <person name="Oren A."/>
            <person name="Chaudhuri R.R."/>
            <person name="La Ragione R."/>
            <person name="Hildebrand F."/>
            <person name="Pallen M.J."/>
        </authorList>
    </citation>
    <scope>NUCLEOTIDE SEQUENCE</scope>
    <source>
        <strain evidence="14">Gambia15-2214</strain>
    </source>
</reference>
<dbReference type="InterPro" id="IPR035911">
    <property type="entry name" value="MurE/MurF_N"/>
</dbReference>
<keyword evidence="7 10" id="KW-0573">Peptidoglycan synthesis</keyword>
<feature type="binding site" evidence="10">
    <location>
        <position position="32"/>
    </location>
    <ligand>
        <name>UDP-N-acetyl-alpha-D-muramoyl-L-alanyl-D-glutamate</name>
        <dbReference type="ChEBI" id="CHEBI:83900"/>
    </ligand>
</feature>
<evidence type="ECO:0000256" key="9">
    <source>
        <dbReference type="ARBA" id="ARBA00023316"/>
    </source>
</evidence>
<sequence length="580" mass="62790">MEKKLSQLVNALNIELTSVDRDPVITDLCFDSRSVTSGSLFFALPGTHVHGNTFITDAINRGALAVVYQDELPVEAVKTAKSQQTAPVFIKVQDARFAMSPIAAAFYDNPSSKLAVIGVTGTEGKSSTVSFIWQLLRLMGKKAGFISTVQYSLGGDAIANPEHQTTPEAPIVQRQLYQMVQAGCHYAVVESSSHGLSVRTNRLGNVLFDCAVWMNVTHEHLEFHGTFEQYRHDKANLFRALDTHNHEKLIDGQKVTIPAFGVINLEDPSAEYFVKSTKCPVYGFTTRGAAGRGQGFLNSNPPRIPYLLADKIAGSKGISFELEGSGKLIGTVGVGNIGTVDISNIGTVGVGNIGTVDIGSIGTVGADSGTIAVESPVSGAVNVYNITAALLTVSQITQLPIQEVAGKTQFLEPITGRMTPICQGQPFEVIVDYAHTPSSFETIFPPLKKRVTGRLIALFGSGGERDIKKRPEQGKIAAHWCDMVFLADEDPRGEDPQTLLEMIAQGARTEGKVSEETGLYLIPNRQEAIRKAFSLAREGDIVLLLGKAHENSIIYKDYIMPYDEIKEAQNALAEMGFKSR</sequence>
<keyword evidence="5 10" id="KW-0067">ATP-binding</keyword>
<feature type="binding site" evidence="10">
    <location>
        <begin position="165"/>
        <end position="166"/>
    </location>
    <ligand>
        <name>UDP-N-acetyl-alpha-D-muramoyl-L-alanyl-D-glutamate</name>
        <dbReference type="ChEBI" id="CHEBI:83900"/>
    </ligand>
</feature>
<evidence type="ECO:0000256" key="2">
    <source>
        <dbReference type="ARBA" id="ARBA00022598"/>
    </source>
</evidence>
<feature type="domain" description="Mur ligase N-terminal catalytic" evidence="11">
    <location>
        <begin position="27"/>
        <end position="107"/>
    </location>
</feature>
<dbReference type="PANTHER" id="PTHR23135:SF4">
    <property type="entry name" value="UDP-N-ACETYLMURAMOYL-L-ALANYL-D-GLUTAMATE--2,6-DIAMINOPIMELATE LIGASE MURE HOMOLOG, CHLOROPLASTIC"/>
    <property type="match status" value="1"/>
</dbReference>
<dbReference type="SUPFAM" id="SSF63418">
    <property type="entry name" value="MurE/MurF N-terminal domain"/>
    <property type="match status" value="1"/>
</dbReference>
<evidence type="ECO:0000256" key="5">
    <source>
        <dbReference type="ARBA" id="ARBA00022840"/>
    </source>
</evidence>
<comment type="cofactor">
    <cofactor evidence="10">
        <name>Mg(2+)</name>
        <dbReference type="ChEBI" id="CHEBI:18420"/>
    </cofactor>
</comment>
<evidence type="ECO:0000256" key="1">
    <source>
        <dbReference type="ARBA" id="ARBA00005898"/>
    </source>
</evidence>
<dbReference type="HAMAP" id="MF_00208">
    <property type="entry name" value="MurE"/>
    <property type="match status" value="1"/>
</dbReference>
<dbReference type="PANTHER" id="PTHR23135">
    <property type="entry name" value="MUR LIGASE FAMILY MEMBER"/>
    <property type="match status" value="1"/>
</dbReference>
<comment type="function">
    <text evidence="10">Catalyzes the addition of an amino acid to the nucleotide precursor UDP-N-acetylmuramoyl-L-alanyl-D-glutamate (UMAG) in the biosynthesis of bacterial cell-wall peptidoglycan.</text>
</comment>